<reference evidence="1 3" key="2">
    <citation type="journal article" date="2014" name="BMC Genomics">
        <title>An improved genome release (version Mt4.0) for the model legume Medicago truncatula.</title>
        <authorList>
            <person name="Tang H."/>
            <person name="Krishnakumar V."/>
            <person name="Bidwell S."/>
            <person name="Rosen B."/>
            <person name="Chan A."/>
            <person name="Zhou S."/>
            <person name="Gentzbittel L."/>
            <person name="Childs K.L."/>
            <person name="Yandell M."/>
            <person name="Gundlach H."/>
            <person name="Mayer K.F."/>
            <person name="Schwartz D.C."/>
            <person name="Town C.D."/>
        </authorList>
    </citation>
    <scope>GENOME REANNOTATION</scope>
    <source>
        <strain evidence="1">A17</strain>
        <strain evidence="2 3">cv. Jemalong A17</strain>
    </source>
</reference>
<dbReference type="AlphaFoldDB" id="A0A072TGC5"/>
<dbReference type="HOGENOM" id="CLU_2625772_0_0_1"/>
<reference evidence="2" key="3">
    <citation type="submission" date="2015-06" db="UniProtKB">
        <authorList>
            <consortium name="EnsemblPlants"/>
        </authorList>
    </citation>
    <scope>IDENTIFICATION</scope>
    <source>
        <strain evidence="2">cv. Jemalong A17</strain>
    </source>
</reference>
<dbReference type="Proteomes" id="UP000002051">
    <property type="component" value="Unassembled WGS sequence"/>
</dbReference>
<reference evidence="1 3" key="1">
    <citation type="journal article" date="2011" name="Nature">
        <title>The Medicago genome provides insight into the evolution of rhizobial symbioses.</title>
        <authorList>
            <person name="Young N.D."/>
            <person name="Debelle F."/>
            <person name="Oldroyd G.E."/>
            <person name="Geurts R."/>
            <person name="Cannon S.B."/>
            <person name="Udvardi M.K."/>
            <person name="Benedito V.A."/>
            <person name="Mayer K.F."/>
            <person name="Gouzy J."/>
            <person name="Schoof H."/>
            <person name="Van de Peer Y."/>
            <person name="Proost S."/>
            <person name="Cook D.R."/>
            <person name="Meyers B.C."/>
            <person name="Spannagl M."/>
            <person name="Cheung F."/>
            <person name="De Mita S."/>
            <person name="Krishnakumar V."/>
            <person name="Gundlach H."/>
            <person name="Zhou S."/>
            <person name="Mudge J."/>
            <person name="Bharti A.K."/>
            <person name="Murray J.D."/>
            <person name="Naoumkina M.A."/>
            <person name="Rosen B."/>
            <person name="Silverstein K.A."/>
            <person name="Tang H."/>
            <person name="Rombauts S."/>
            <person name="Zhao P.X."/>
            <person name="Zhou P."/>
            <person name="Barbe V."/>
            <person name="Bardou P."/>
            <person name="Bechner M."/>
            <person name="Bellec A."/>
            <person name="Berger A."/>
            <person name="Berges H."/>
            <person name="Bidwell S."/>
            <person name="Bisseling T."/>
            <person name="Choisne N."/>
            <person name="Couloux A."/>
            <person name="Denny R."/>
            <person name="Deshpande S."/>
            <person name="Dai X."/>
            <person name="Doyle J.J."/>
            <person name="Dudez A.M."/>
            <person name="Farmer A.D."/>
            <person name="Fouteau S."/>
            <person name="Franken C."/>
            <person name="Gibelin C."/>
            <person name="Gish J."/>
            <person name="Goldstein S."/>
            <person name="Gonzalez A.J."/>
            <person name="Green P.J."/>
            <person name="Hallab A."/>
            <person name="Hartog M."/>
            <person name="Hua A."/>
            <person name="Humphray S.J."/>
            <person name="Jeong D.H."/>
            <person name="Jing Y."/>
            <person name="Jocker A."/>
            <person name="Kenton S.M."/>
            <person name="Kim D.J."/>
            <person name="Klee K."/>
            <person name="Lai H."/>
            <person name="Lang C."/>
            <person name="Lin S."/>
            <person name="Macmil S.L."/>
            <person name="Magdelenat G."/>
            <person name="Matthews L."/>
            <person name="McCorrison J."/>
            <person name="Monaghan E.L."/>
            <person name="Mun J.H."/>
            <person name="Najar F.Z."/>
            <person name="Nicholson C."/>
            <person name="Noirot C."/>
            <person name="O'Bleness M."/>
            <person name="Paule C.R."/>
            <person name="Poulain J."/>
            <person name="Prion F."/>
            <person name="Qin B."/>
            <person name="Qu C."/>
            <person name="Retzel E.F."/>
            <person name="Riddle C."/>
            <person name="Sallet E."/>
            <person name="Samain S."/>
            <person name="Samson N."/>
            <person name="Sanders I."/>
            <person name="Saurat O."/>
            <person name="Scarpelli C."/>
            <person name="Schiex T."/>
            <person name="Segurens B."/>
            <person name="Severin A.J."/>
            <person name="Sherrier D.J."/>
            <person name="Shi R."/>
            <person name="Sims S."/>
            <person name="Singer S.R."/>
            <person name="Sinharoy S."/>
            <person name="Sterck L."/>
            <person name="Viollet A."/>
            <person name="Wang B.B."/>
            <person name="Wang K."/>
            <person name="Wang M."/>
            <person name="Wang X."/>
            <person name="Warfsmann J."/>
            <person name="Weissenbach J."/>
            <person name="White D.D."/>
            <person name="White J.D."/>
            <person name="Wiley G.B."/>
            <person name="Wincker P."/>
            <person name="Xing Y."/>
            <person name="Yang L."/>
            <person name="Yao Z."/>
            <person name="Ying F."/>
            <person name="Zhai J."/>
            <person name="Zhou L."/>
            <person name="Zuber A."/>
            <person name="Denarie J."/>
            <person name="Dixon R.A."/>
            <person name="May G.D."/>
            <person name="Schwartz D.C."/>
            <person name="Rogers J."/>
            <person name="Quetier F."/>
            <person name="Town C.D."/>
            <person name="Roe B.A."/>
        </authorList>
    </citation>
    <scope>NUCLEOTIDE SEQUENCE [LARGE SCALE GENOMIC DNA]</scope>
    <source>
        <strain evidence="1">A17</strain>
        <strain evidence="2 3">cv. Jemalong A17</strain>
    </source>
</reference>
<evidence type="ECO:0000313" key="1">
    <source>
        <dbReference type="EMBL" id="KEH16387.1"/>
    </source>
</evidence>
<evidence type="ECO:0000313" key="2">
    <source>
        <dbReference type="EnsemblPlants" id="KEH16387"/>
    </source>
</evidence>
<dbReference type="PaxDb" id="3880-AES64892"/>
<gene>
    <name evidence="1" type="ORF">MTR_0202s0070</name>
</gene>
<protein>
    <submittedName>
        <fullName evidence="1 2">Uncharacterized protein</fullName>
    </submittedName>
</protein>
<organism evidence="1 3">
    <name type="scientific">Medicago truncatula</name>
    <name type="common">Barrel medic</name>
    <name type="synonym">Medicago tribuloides</name>
    <dbReference type="NCBI Taxonomy" id="3880"/>
    <lineage>
        <taxon>Eukaryota</taxon>
        <taxon>Viridiplantae</taxon>
        <taxon>Streptophyta</taxon>
        <taxon>Embryophyta</taxon>
        <taxon>Tracheophyta</taxon>
        <taxon>Spermatophyta</taxon>
        <taxon>Magnoliopsida</taxon>
        <taxon>eudicotyledons</taxon>
        <taxon>Gunneridae</taxon>
        <taxon>Pentapetalae</taxon>
        <taxon>rosids</taxon>
        <taxon>fabids</taxon>
        <taxon>Fabales</taxon>
        <taxon>Fabaceae</taxon>
        <taxon>Papilionoideae</taxon>
        <taxon>50 kb inversion clade</taxon>
        <taxon>NPAAA clade</taxon>
        <taxon>Hologalegina</taxon>
        <taxon>IRL clade</taxon>
        <taxon>Trifolieae</taxon>
        <taxon>Medicago</taxon>
    </lineage>
</organism>
<keyword evidence="3" id="KW-1185">Reference proteome</keyword>
<proteinExistence type="predicted"/>
<dbReference type="EnsemblPlants" id="KEH16387">
    <property type="protein sequence ID" value="KEH16387"/>
    <property type="gene ID" value="MTR_0202s0070"/>
</dbReference>
<evidence type="ECO:0000313" key="3">
    <source>
        <dbReference type="Proteomes" id="UP000002051"/>
    </source>
</evidence>
<name>A0A072TGC5_MEDTR</name>
<dbReference type="EMBL" id="KL402927">
    <property type="protein sequence ID" value="KEH16387.1"/>
    <property type="molecule type" value="Genomic_DNA"/>
</dbReference>
<accession>A0A072TGC5</accession>
<sequence length="78" mass="8885">MTAEAYQWNDTLCRFTNGDFFHTFYQQWALPSGGISCYLVPDKRDVTVSKRPIDGDKVAKDGSSKALELIKRIKTEKP</sequence>